<dbReference type="FunFam" id="3.40.309.10:FF:000001">
    <property type="entry name" value="Mitochondrial aldehyde dehydrogenase 2"/>
    <property type="match status" value="1"/>
</dbReference>
<dbReference type="FunFam" id="3.40.605.10:FF:000050">
    <property type="entry name" value="Aldehyde dehydrogenase, mitochondrial"/>
    <property type="match status" value="1"/>
</dbReference>
<sequence length="600" mass="65399">MYLLAGCALPLWIHPAPCDVTNSATFSLLPLLSGLLTIGIGDTAASIVGSRFGTHHWHGSKKTIEGTIACVVSQLLTICFLIFLDVLKLPTTKDHVKTVVAIIMTSILEAKTDQVDNLALPFVFINNEWHKSKSGKTFKTINPSTGEVITEIQQGSKEDIDMAVDAAYEAFRFNSPWRTMDASDRGLLLNRLADLMERDAAYLASLETLDNGKPYHVAYPVDIMGSIKFIRYMAGWADKNHGKTIPMDGPFMCYTRHEPVGVCGQIIPWNFPLLMLAWKIAPALSMGNTVVLKPAEQTPLTALYVAQLIKEAGIPPGVVNIVPGFGDAGAALVSNRKVDKIAFTGSTEVGLKIQQMSGVGNLKRTTLELGGKSPNIILADVNIEQAVEQAHFGLFFNQGQVCCAGSRTFIEASIYDEFVERSVERAKKRTVGNPFDSKTEQGPQIDDIQMEKILGLIKEGASQGAKLLVGGKRIGDKGYFVEPTVFSQVEDNNVIAKEEIFGPVQQLMRFKQLDEIIDRANDTNYGLAAAVFSNDLDKVNYLVQGIKAGTVWVNTYNVLGAQTPFGGYKDSGHGREAGEYGISQYTEVKSVITALPKKNS</sequence>
<dbReference type="PROSITE" id="PS00687">
    <property type="entry name" value="ALDEHYDE_DEHYDR_GLU"/>
    <property type="match status" value="1"/>
</dbReference>
<keyword evidence="2 4" id="KW-0560">Oxidoreductase</keyword>
<dbReference type="Proteomes" id="UP000719412">
    <property type="component" value="Unassembled WGS sequence"/>
</dbReference>
<proteinExistence type="inferred from homology"/>
<dbReference type="InterPro" id="IPR016161">
    <property type="entry name" value="Ald_DH/histidinol_DH"/>
</dbReference>
<feature type="domain" description="Aldehyde dehydrogenase" evidence="6">
    <location>
        <begin position="129"/>
        <end position="591"/>
    </location>
</feature>
<dbReference type="InterPro" id="IPR015590">
    <property type="entry name" value="Aldehyde_DH_dom"/>
</dbReference>
<dbReference type="AlphaFoldDB" id="A0A8J6HZJ6"/>
<gene>
    <name evidence="7" type="ORF">GEV33_000440</name>
</gene>
<organism evidence="7 8">
    <name type="scientific">Tenebrio molitor</name>
    <name type="common">Yellow mealworm beetle</name>
    <dbReference type="NCBI Taxonomy" id="7067"/>
    <lineage>
        <taxon>Eukaryota</taxon>
        <taxon>Metazoa</taxon>
        <taxon>Ecdysozoa</taxon>
        <taxon>Arthropoda</taxon>
        <taxon>Hexapoda</taxon>
        <taxon>Insecta</taxon>
        <taxon>Pterygota</taxon>
        <taxon>Neoptera</taxon>
        <taxon>Endopterygota</taxon>
        <taxon>Coleoptera</taxon>
        <taxon>Polyphaga</taxon>
        <taxon>Cucujiformia</taxon>
        <taxon>Tenebrionidae</taxon>
        <taxon>Tenebrio</taxon>
    </lineage>
</organism>
<dbReference type="Gene3D" id="3.40.309.10">
    <property type="entry name" value="Aldehyde Dehydrogenase, Chain A, domain 2"/>
    <property type="match status" value="1"/>
</dbReference>
<dbReference type="PROSITE" id="PS00070">
    <property type="entry name" value="ALDEHYDE_DEHYDR_CYS"/>
    <property type="match status" value="1"/>
</dbReference>
<dbReference type="InterPro" id="IPR016162">
    <property type="entry name" value="Ald_DH_N"/>
</dbReference>
<comment type="similarity">
    <text evidence="1 4">Belongs to the aldehyde dehydrogenase family.</text>
</comment>
<dbReference type="SUPFAM" id="SSF53720">
    <property type="entry name" value="ALDH-like"/>
    <property type="match status" value="1"/>
</dbReference>
<dbReference type="GO" id="GO:0016620">
    <property type="term" value="F:oxidoreductase activity, acting on the aldehyde or oxo group of donors, NAD or NADP as acceptor"/>
    <property type="evidence" value="ECO:0007669"/>
    <property type="project" value="InterPro"/>
</dbReference>
<dbReference type="InterPro" id="IPR016160">
    <property type="entry name" value="Ald_DH_CS_CYS"/>
</dbReference>
<feature type="signal peptide" evidence="5">
    <location>
        <begin position="1"/>
        <end position="18"/>
    </location>
</feature>
<evidence type="ECO:0000313" key="7">
    <source>
        <dbReference type="EMBL" id="KAH0822348.1"/>
    </source>
</evidence>
<feature type="active site" evidence="3">
    <location>
        <position position="368"/>
    </location>
</feature>
<protein>
    <recommendedName>
        <fullName evidence="6">Aldehyde dehydrogenase domain-containing protein</fullName>
    </recommendedName>
</protein>
<comment type="caution">
    <text evidence="7">The sequence shown here is derived from an EMBL/GenBank/DDBJ whole genome shotgun (WGS) entry which is preliminary data.</text>
</comment>
<dbReference type="PANTHER" id="PTHR11699">
    <property type="entry name" value="ALDEHYDE DEHYDROGENASE-RELATED"/>
    <property type="match status" value="1"/>
</dbReference>
<accession>A0A8J6HZJ6</accession>
<evidence type="ECO:0000256" key="3">
    <source>
        <dbReference type="PROSITE-ProRule" id="PRU10007"/>
    </source>
</evidence>
<dbReference type="EMBL" id="JABDTM020002825">
    <property type="protein sequence ID" value="KAH0822348.1"/>
    <property type="molecule type" value="Genomic_DNA"/>
</dbReference>
<name>A0A8J6HZJ6_TENMO</name>
<evidence type="ECO:0000259" key="6">
    <source>
        <dbReference type="Pfam" id="PF00171"/>
    </source>
</evidence>
<evidence type="ECO:0000256" key="4">
    <source>
        <dbReference type="RuleBase" id="RU003345"/>
    </source>
</evidence>
<reference evidence="7" key="2">
    <citation type="submission" date="2021-08" db="EMBL/GenBank/DDBJ databases">
        <authorList>
            <person name="Eriksson T."/>
        </authorList>
    </citation>
    <scope>NUCLEOTIDE SEQUENCE</scope>
    <source>
        <strain evidence="7">Stoneville</strain>
        <tissue evidence="7">Whole head</tissue>
    </source>
</reference>
<dbReference type="InterPro" id="IPR029510">
    <property type="entry name" value="Ald_DH_CS_GLU"/>
</dbReference>
<evidence type="ECO:0000256" key="2">
    <source>
        <dbReference type="ARBA" id="ARBA00023002"/>
    </source>
</evidence>
<keyword evidence="5" id="KW-0732">Signal</keyword>
<dbReference type="Gene3D" id="3.40.605.10">
    <property type="entry name" value="Aldehyde Dehydrogenase, Chain A, domain 1"/>
    <property type="match status" value="1"/>
</dbReference>
<evidence type="ECO:0000256" key="5">
    <source>
        <dbReference type="SAM" id="SignalP"/>
    </source>
</evidence>
<reference evidence="7" key="1">
    <citation type="journal article" date="2020" name="J Insects Food Feed">
        <title>The yellow mealworm (Tenebrio molitor) genome: a resource for the emerging insects as food and feed industry.</title>
        <authorList>
            <person name="Eriksson T."/>
            <person name="Andere A."/>
            <person name="Kelstrup H."/>
            <person name="Emery V."/>
            <person name="Picard C."/>
        </authorList>
    </citation>
    <scope>NUCLEOTIDE SEQUENCE</scope>
    <source>
        <strain evidence="7">Stoneville</strain>
        <tissue evidence="7">Whole head</tissue>
    </source>
</reference>
<dbReference type="CDD" id="cd07141">
    <property type="entry name" value="ALDH_F1AB_F2_RALDH1"/>
    <property type="match status" value="1"/>
</dbReference>
<evidence type="ECO:0000313" key="8">
    <source>
        <dbReference type="Proteomes" id="UP000719412"/>
    </source>
</evidence>
<keyword evidence="8" id="KW-1185">Reference proteome</keyword>
<dbReference type="Pfam" id="PF00171">
    <property type="entry name" value="Aldedh"/>
    <property type="match status" value="1"/>
</dbReference>
<dbReference type="InterPro" id="IPR016163">
    <property type="entry name" value="Ald_DH_C"/>
</dbReference>
<feature type="chain" id="PRO_5035264630" description="Aldehyde dehydrogenase domain-containing protein" evidence="5">
    <location>
        <begin position="19"/>
        <end position="600"/>
    </location>
</feature>
<evidence type="ECO:0000256" key="1">
    <source>
        <dbReference type="ARBA" id="ARBA00009986"/>
    </source>
</evidence>